<dbReference type="Gene3D" id="2.60.120.200">
    <property type="match status" value="1"/>
</dbReference>
<evidence type="ECO:0000256" key="11">
    <source>
        <dbReference type="SAM" id="SignalP"/>
    </source>
</evidence>
<keyword evidence="7" id="KW-0378">Hydrolase</keyword>
<sequence length="373" mass="40029">MHVLSTILPALGLLAHVSSAAYTLRDDYGTSDSFFDRFNFYTDRDPTNGFVSYVDRNTAVANGLINTGNGVYIGVDHSNTATSPGRKSVRLEGTTTYKHGLVILDLAHMPGSVCGSWPAFWMLGSNWPNNGEIDIIEGVNEQLQNQVALHTSNGCTINNSGFTGSLLTPNCYVEAPGQSSNSGCTIQDGNTQSYGTGFNNVGGGVYVTEWTSSAISVWFFPSYAVPGDISSGNPNPAAWGAPTARFAGGCDINSHFNDLQIIFDITFCGDWAGSVWGSSSCASRAGSCVDFVQNNPSAFQETYWRVRSLKVYQDSTIMGVQVGDVDEEVDVVEVDVEVDAGGDDSELFEHSAPKSSMKHRRGHHRVGHGHGHV</sequence>
<dbReference type="InterPro" id="IPR013320">
    <property type="entry name" value="ConA-like_dom_sf"/>
</dbReference>
<evidence type="ECO:0000256" key="10">
    <source>
        <dbReference type="SAM" id="MobiDB-lite"/>
    </source>
</evidence>
<keyword evidence="6" id="KW-0325">Glycoprotein</keyword>
<dbReference type="FunFam" id="2.60.120.200:FF:000114">
    <property type="entry name" value="Probable endo-1,3(4)-beta-glucanase NFIA_089530"/>
    <property type="match status" value="1"/>
</dbReference>
<dbReference type="GO" id="GO:0005886">
    <property type="term" value="C:plasma membrane"/>
    <property type="evidence" value="ECO:0007669"/>
    <property type="project" value="UniProtKB-SubCell"/>
</dbReference>
<accession>A0A1V6RSU2</accession>
<evidence type="ECO:0000256" key="2">
    <source>
        <dbReference type="ARBA" id="ARBA00004609"/>
    </source>
</evidence>
<dbReference type="InterPro" id="IPR000757">
    <property type="entry name" value="Beta-glucanase-like"/>
</dbReference>
<dbReference type="SUPFAM" id="SSF49899">
    <property type="entry name" value="Concanavalin A-like lectins/glucanases"/>
    <property type="match status" value="1"/>
</dbReference>
<name>A0A1V6RSU2_9EURO</name>
<evidence type="ECO:0000256" key="5">
    <source>
        <dbReference type="ARBA" id="ARBA00022475"/>
    </source>
</evidence>
<dbReference type="EC" id="3.2.1.6" evidence="4"/>
<keyword evidence="9" id="KW-0326">Glycosidase</keyword>
<dbReference type="EMBL" id="MDYP01000031">
    <property type="protein sequence ID" value="OQE04610.1"/>
    <property type="molecule type" value="Genomic_DNA"/>
</dbReference>
<evidence type="ECO:0000256" key="8">
    <source>
        <dbReference type="ARBA" id="ARBA00023288"/>
    </source>
</evidence>
<comment type="catalytic activity">
    <reaction evidence="1">
        <text>Endohydrolysis of (1-&gt;3)- or (1-&gt;4)-linkages in beta-D-glucans when the glucose residue whose reducing group is involved in the linkage to be hydrolyzed is itself substituted at C-3.</text>
        <dbReference type="EC" id="3.2.1.6"/>
    </reaction>
</comment>
<reference evidence="14" key="1">
    <citation type="journal article" date="2017" name="Nat. Microbiol.">
        <title>Global analysis of biosynthetic gene clusters reveals vast potential of secondary metabolite production in Penicillium species.</title>
        <authorList>
            <person name="Nielsen J.C."/>
            <person name="Grijseels S."/>
            <person name="Prigent S."/>
            <person name="Ji B."/>
            <person name="Dainat J."/>
            <person name="Nielsen K.F."/>
            <person name="Frisvad J.C."/>
            <person name="Workman M."/>
            <person name="Nielsen J."/>
        </authorList>
    </citation>
    <scope>NUCLEOTIDE SEQUENCE [LARGE SCALE GENOMIC DNA]</scope>
    <source>
        <strain evidence="14">IBT 29486</strain>
    </source>
</reference>
<feature type="region of interest" description="Disordered" evidence="10">
    <location>
        <begin position="343"/>
        <end position="373"/>
    </location>
</feature>
<keyword evidence="14" id="KW-1185">Reference proteome</keyword>
<evidence type="ECO:0000256" key="1">
    <source>
        <dbReference type="ARBA" id="ARBA00000124"/>
    </source>
</evidence>
<dbReference type="OrthoDB" id="192832at2759"/>
<comment type="similarity">
    <text evidence="3">Belongs to the glycosyl hydrolase 16 family.</text>
</comment>
<evidence type="ECO:0000259" key="12">
    <source>
        <dbReference type="PROSITE" id="PS51762"/>
    </source>
</evidence>
<keyword evidence="8" id="KW-0449">Lipoprotein</keyword>
<dbReference type="PANTHER" id="PTHR10963">
    <property type="entry name" value="GLYCOSYL HYDROLASE-RELATED"/>
    <property type="match status" value="1"/>
</dbReference>
<feature type="compositionally biased region" description="Basic residues" evidence="10">
    <location>
        <begin position="356"/>
        <end position="373"/>
    </location>
</feature>
<protein>
    <recommendedName>
        <fullName evidence="4">endo-1,3(4)-beta-glucanase</fullName>
        <ecNumber evidence="4">3.2.1.6</ecNumber>
    </recommendedName>
</protein>
<evidence type="ECO:0000256" key="3">
    <source>
        <dbReference type="ARBA" id="ARBA00006865"/>
    </source>
</evidence>
<dbReference type="InterPro" id="IPR050546">
    <property type="entry name" value="Glycosyl_Hydrlase_16"/>
</dbReference>
<evidence type="ECO:0000313" key="13">
    <source>
        <dbReference type="EMBL" id="OQE04610.1"/>
    </source>
</evidence>
<comment type="caution">
    <text evidence="13">The sequence shown here is derived from an EMBL/GenBank/DDBJ whole genome shotgun (WGS) entry which is preliminary data.</text>
</comment>
<dbReference type="Pfam" id="PF26113">
    <property type="entry name" value="GH16_XgeA"/>
    <property type="match status" value="1"/>
</dbReference>
<dbReference type="GO" id="GO:0098552">
    <property type="term" value="C:side of membrane"/>
    <property type="evidence" value="ECO:0007669"/>
    <property type="project" value="UniProtKB-KW"/>
</dbReference>
<feature type="chain" id="PRO_5012709180" description="endo-1,3(4)-beta-glucanase" evidence="11">
    <location>
        <begin position="21"/>
        <end position="373"/>
    </location>
</feature>
<dbReference type="Proteomes" id="UP000191518">
    <property type="component" value="Unassembled WGS sequence"/>
</dbReference>
<dbReference type="AlphaFoldDB" id="A0A1V6RSU2"/>
<dbReference type="PROSITE" id="PS51762">
    <property type="entry name" value="GH16_2"/>
    <property type="match status" value="1"/>
</dbReference>
<feature type="signal peptide" evidence="11">
    <location>
        <begin position="1"/>
        <end position="20"/>
    </location>
</feature>
<keyword evidence="6" id="KW-0336">GPI-anchor</keyword>
<dbReference type="PANTHER" id="PTHR10963:SF24">
    <property type="entry name" value="GLYCOSIDASE C21B10.07-RELATED"/>
    <property type="match status" value="1"/>
</dbReference>
<dbReference type="GO" id="GO:0052861">
    <property type="term" value="F:endo-1,3(4)-beta-glucanase activity"/>
    <property type="evidence" value="ECO:0007669"/>
    <property type="project" value="UniProtKB-EC"/>
</dbReference>
<feature type="domain" description="GH16" evidence="12">
    <location>
        <begin position="25"/>
        <end position="280"/>
    </location>
</feature>
<gene>
    <name evidence="13" type="ORF">PENVUL_c031G06928</name>
</gene>
<evidence type="ECO:0000313" key="14">
    <source>
        <dbReference type="Proteomes" id="UP000191518"/>
    </source>
</evidence>
<dbReference type="CDD" id="cd02181">
    <property type="entry name" value="GH16_fungal_Lam16A_glucanase"/>
    <property type="match status" value="1"/>
</dbReference>
<organism evidence="13 14">
    <name type="scientific">Penicillium vulpinum</name>
    <dbReference type="NCBI Taxonomy" id="29845"/>
    <lineage>
        <taxon>Eukaryota</taxon>
        <taxon>Fungi</taxon>
        <taxon>Dikarya</taxon>
        <taxon>Ascomycota</taxon>
        <taxon>Pezizomycotina</taxon>
        <taxon>Eurotiomycetes</taxon>
        <taxon>Eurotiomycetidae</taxon>
        <taxon>Eurotiales</taxon>
        <taxon>Aspergillaceae</taxon>
        <taxon>Penicillium</taxon>
    </lineage>
</organism>
<comment type="subcellular location">
    <subcellularLocation>
        <location evidence="2">Cell membrane</location>
        <topology evidence="2">Lipid-anchor</topology>
        <topology evidence="2">GPI-anchor</topology>
    </subcellularLocation>
</comment>
<keyword evidence="5" id="KW-1003">Cell membrane</keyword>
<keyword evidence="6" id="KW-0472">Membrane</keyword>
<keyword evidence="11" id="KW-0732">Signal</keyword>
<evidence type="ECO:0000256" key="6">
    <source>
        <dbReference type="ARBA" id="ARBA00022622"/>
    </source>
</evidence>
<proteinExistence type="inferred from homology"/>
<dbReference type="GO" id="GO:0009251">
    <property type="term" value="P:glucan catabolic process"/>
    <property type="evidence" value="ECO:0007669"/>
    <property type="project" value="TreeGrafter"/>
</dbReference>
<evidence type="ECO:0000256" key="9">
    <source>
        <dbReference type="ARBA" id="ARBA00023295"/>
    </source>
</evidence>
<dbReference type="STRING" id="29845.A0A1V6RSU2"/>
<evidence type="ECO:0000256" key="4">
    <source>
        <dbReference type="ARBA" id="ARBA00012599"/>
    </source>
</evidence>
<evidence type="ECO:0000256" key="7">
    <source>
        <dbReference type="ARBA" id="ARBA00022801"/>
    </source>
</evidence>